<dbReference type="AlphaFoldDB" id="A0AA40CHF6"/>
<evidence type="ECO:0000313" key="3">
    <source>
        <dbReference type="Proteomes" id="UP001174936"/>
    </source>
</evidence>
<reference evidence="2" key="1">
    <citation type="submission" date="2023-06" db="EMBL/GenBank/DDBJ databases">
        <title>Genome-scale phylogeny and comparative genomics of the fungal order Sordariales.</title>
        <authorList>
            <consortium name="Lawrence Berkeley National Laboratory"/>
            <person name="Hensen N."/>
            <person name="Bonometti L."/>
            <person name="Westerberg I."/>
            <person name="Brannstrom I.O."/>
            <person name="Guillou S."/>
            <person name="Cros-Aarteil S."/>
            <person name="Calhoun S."/>
            <person name="Haridas S."/>
            <person name="Kuo A."/>
            <person name="Mondo S."/>
            <person name="Pangilinan J."/>
            <person name="Riley R."/>
            <person name="Labutti K."/>
            <person name="Andreopoulos B."/>
            <person name="Lipzen A."/>
            <person name="Chen C."/>
            <person name="Yanf M."/>
            <person name="Daum C."/>
            <person name="Ng V."/>
            <person name="Clum A."/>
            <person name="Steindorff A."/>
            <person name="Ohm R."/>
            <person name="Martin F."/>
            <person name="Silar P."/>
            <person name="Natvig D."/>
            <person name="Lalanne C."/>
            <person name="Gautier V."/>
            <person name="Ament-Velasquez S.L."/>
            <person name="Kruys A."/>
            <person name="Hutchinson M.I."/>
            <person name="Powell A.J."/>
            <person name="Barry K."/>
            <person name="Miller A.N."/>
            <person name="Grigoriev I.V."/>
            <person name="Debuchy R."/>
            <person name="Gladieux P."/>
            <person name="Thoren M.H."/>
            <person name="Johannesson H."/>
        </authorList>
    </citation>
    <scope>NUCLEOTIDE SEQUENCE</scope>
    <source>
        <strain evidence="2">SMH2532-1</strain>
    </source>
</reference>
<proteinExistence type="predicted"/>
<keyword evidence="3" id="KW-1185">Reference proteome</keyword>
<dbReference type="EMBL" id="JAULSV010000007">
    <property type="protein sequence ID" value="KAK0638961.1"/>
    <property type="molecule type" value="Genomic_DNA"/>
</dbReference>
<evidence type="ECO:0000313" key="2">
    <source>
        <dbReference type="EMBL" id="KAK0638961.1"/>
    </source>
</evidence>
<sequence length="336" mass="37575">MQRPLVVNGSSEPRRSPAASSSSRPGYEPIEDYITQTRERCRLFYTFQNYGFWTRNPPSIRPLNASVLAFFLVAPVDRIKAVVDHCLFNGGLPTTWRNGYNQYCSRAIEAYFPPWSDNRTPTAAEVEQSPPRNDETTSPDSISPPDFVFPPTLVNSCNIHSPNLQAVQYIFWGEKSHAWCPAYLDSAAKVTLVFEQMGIPPPTPTRMNPKLRLALKPLRRTQRGVMVQEHWLRKTPLTPLMPIEGEGDILAQAGLSDFRSWGKADPEREAELGGNSADMNGRVFEVPGASFEVLEMHWNMMRVAAICGALDWVAPGINEETQVAAQVATQPEARAE</sequence>
<protein>
    <submittedName>
        <fullName evidence="2">Uncharacterized protein</fullName>
    </submittedName>
</protein>
<organism evidence="2 3">
    <name type="scientific">Cercophora newfieldiana</name>
    <dbReference type="NCBI Taxonomy" id="92897"/>
    <lineage>
        <taxon>Eukaryota</taxon>
        <taxon>Fungi</taxon>
        <taxon>Dikarya</taxon>
        <taxon>Ascomycota</taxon>
        <taxon>Pezizomycotina</taxon>
        <taxon>Sordariomycetes</taxon>
        <taxon>Sordariomycetidae</taxon>
        <taxon>Sordariales</taxon>
        <taxon>Lasiosphaeriaceae</taxon>
        <taxon>Cercophora</taxon>
    </lineage>
</organism>
<accession>A0AA40CHF6</accession>
<feature type="region of interest" description="Disordered" evidence="1">
    <location>
        <begin position="1"/>
        <end position="29"/>
    </location>
</feature>
<feature type="region of interest" description="Disordered" evidence="1">
    <location>
        <begin position="119"/>
        <end position="142"/>
    </location>
</feature>
<dbReference type="Proteomes" id="UP001174936">
    <property type="component" value="Unassembled WGS sequence"/>
</dbReference>
<feature type="compositionally biased region" description="Low complexity" evidence="1">
    <location>
        <begin position="16"/>
        <end position="25"/>
    </location>
</feature>
<name>A0AA40CHF6_9PEZI</name>
<gene>
    <name evidence="2" type="ORF">B0T16DRAFT_462676</name>
</gene>
<evidence type="ECO:0000256" key="1">
    <source>
        <dbReference type="SAM" id="MobiDB-lite"/>
    </source>
</evidence>
<comment type="caution">
    <text evidence="2">The sequence shown here is derived from an EMBL/GenBank/DDBJ whole genome shotgun (WGS) entry which is preliminary data.</text>
</comment>